<feature type="transmembrane region" description="Helical" evidence="7">
    <location>
        <begin position="12"/>
        <end position="35"/>
    </location>
</feature>
<dbReference type="InterPro" id="IPR003593">
    <property type="entry name" value="AAA+_ATPase"/>
</dbReference>
<dbReference type="Pfam" id="PF00005">
    <property type="entry name" value="ABC_tran"/>
    <property type="match status" value="1"/>
</dbReference>
<accession>A0A9D2F5X7</accession>
<dbReference type="SUPFAM" id="SSF52540">
    <property type="entry name" value="P-loop containing nucleoside triphosphate hydrolases"/>
    <property type="match status" value="1"/>
</dbReference>
<evidence type="ECO:0000256" key="1">
    <source>
        <dbReference type="ARBA" id="ARBA00004651"/>
    </source>
</evidence>
<dbReference type="PANTHER" id="PTHR24221">
    <property type="entry name" value="ATP-BINDING CASSETTE SUB-FAMILY B"/>
    <property type="match status" value="1"/>
</dbReference>
<feature type="domain" description="ABC transmembrane type-1" evidence="9">
    <location>
        <begin position="16"/>
        <end position="294"/>
    </location>
</feature>
<comment type="subcellular location">
    <subcellularLocation>
        <location evidence="1">Cell membrane</location>
        <topology evidence="1">Multi-pass membrane protein</topology>
    </subcellularLocation>
</comment>
<gene>
    <name evidence="10" type="ORF">IAA20_00845</name>
</gene>
<dbReference type="InterPro" id="IPR036640">
    <property type="entry name" value="ABC1_TM_sf"/>
</dbReference>
<dbReference type="InterPro" id="IPR011527">
    <property type="entry name" value="ABC1_TM_dom"/>
</dbReference>
<evidence type="ECO:0000313" key="11">
    <source>
        <dbReference type="Proteomes" id="UP000824063"/>
    </source>
</evidence>
<sequence length="529" mass="58277">MKELYIFKYGKGKWLFLTIVLSIITSIGGIFTAYITGRFIDSATMGNIDQLVQTIMITVIGLSVLFVLGVAFVYAKNNLLYQCNTQIKAATFDASLNSSDEHSIKEQLSLFTNDLKQIETKGFLSEVAIIQNALMFVFALAYGIFLSPLTMLMFVVASCVPIIISQLFAKKIESSSAAWSASNSLYTGKLNDYMKGKDTIVNYNAQASAKKDFSKITTQLENSLKRMNNTVNLSNQTVGSVANLAIFGLAFSFGIYQVIQANLSIGHFMAIVQVTNYLINPLMIIVSAANDKKTTAVIFKKIEGLEEKTYDLSGNAPFEIHSIKVSEGGLSIGEKKLFGQLNFELQKGDKLLITGPSGYGKSTLLKALGGFMPFAEGEYLINNQRHSSESIQNSVALIKQDPFIFDDTILFNITMGNPYNQTDLDKVIEQSQLAELIAEKGLGYEVGENGKNLSGGQLQRIEIARGLLAKREIILADEISSALDNETSQKINQMLLRSDSTLIEVSHKVSEEQNSQYQQIINLSQLENV</sequence>
<dbReference type="SUPFAM" id="SSF90123">
    <property type="entry name" value="ABC transporter transmembrane region"/>
    <property type="match status" value="1"/>
</dbReference>
<evidence type="ECO:0000256" key="2">
    <source>
        <dbReference type="ARBA" id="ARBA00022692"/>
    </source>
</evidence>
<keyword evidence="4 10" id="KW-0067">ATP-binding</keyword>
<evidence type="ECO:0000256" key="4">
    <source>
        <dbReference type="ARBA" id="ARBA00022840"/>
    </source>
</evidence>
<dbReference type="CDD" id="cd03228">
    <property type="entry name" value="ABCC_MRP_Like"/>
    <property type="match status" value="1"/>
</dbReference>
<evidence type="ECO:0000259" key="8">
    <source>
        <dbReference type="PROSITE" id="PS50893"/>
    </source>
</evidence>
<organism evidence="10 11">
    <name type="scientific">Candidatus Enterococcus avicola</name>
    <dbReference type="NCBI Taxonomy" id="2838561"/>
    <lineage>
        <taxon>Bacteria</taxon>
        <taxon>Bacillati</taxon>
        <taxon>Bacillota</taxon>
        <taxon>Bacilli</taxon>
        <taxon>Lactobacillales</taxon>
        <taxon>Enterococcaceae</taxon>
        <taxon>Enterococcus</taxon>
    </lineage>
</organism>
<dbReference type="AlphaFoldDB" id="A0A9D2F5X7"/>
<dbReference type="PROSITE" id="PS50893">
    <property type="entry name" value="ABC_TRANSPORTER_2"/>
    <property type="match status" value="1"/>
</dbReference>
<dbReference type="GO" id="GO:0016887">
    <property type="term" value="F:ATP hydrolysis activity"/>
    <property type="evidence" value="ECO:0007669"/>
    <property type="project" value="InterPro"/>
</dbReference>
<dbReference type="GO" id="GO:0005524">
    <property type="term" value="F:ATP binding"/>
    <property type="evidence" value="ECO:0007669"/>
    <property type="project" value="UniProtKB-KW"/>
</dbReference>
<evidence type="ECO:0000313" key="10">
    <source>
        <dbReference type="EMBL" id="HIZ52477.1"/>
    </source>
</evidence>
<comment type="caution">
    <text evidence="10">The sequence shown here is derived from an EMBL/GenBank/DDBJ whole genome shotgun (WGS) entry which is preliminary data.</text>
</comment>
<dbReference type="SMART" id="SM00382">
    <property type="entry name" value="AAA"/>
    <property type="match status" value="1"/>
</dbReference>
<dbReference type="Gene3D" id="1.20.1560.10">
    <property type="entry name" value="ABC transporter type 1, transmembrane domain"/>
    <property type="match status" value="1"/>
</dbReference>
<evidence type="ECO:0000259" key="9">
    <source>
        <dbReference type="PROSITE" id="PS50929"/>
    </source>
</evidence>
<dbReference type="InterPro" id="IPR003439">
    <property type="entry name" value="ABC_transporter-like_ATP-bd"/>
</dbReference>
<feature type="transmembrane region" description="Helical" evidence="7">
    <location>
        <begin position="123"/>
        <end position="145"/>
    </location>
</feature>
<dbReference type="GO" id="GO:0140359">
    <property type="term" value="F:ABC-type transporter activity"/>
    <property type="evidence" value="ECO:0007669"/>
    <property type="project" value="InterPro"/>
</dbReference>
<keyword evidence="3" id="KW-0547">Nucleotide-binding</keyword>
<dbReference type="EMBL" id="DXBN01000020">
    <property type="protein sequence ID" value="HIZ52477.1"/>
    <property type="molecule type" value="Genomic_DNA"/>
</dbReference>
<protein>
    <submittedName>
        <fullName evidence="10">ABC transporter ATP-binding protein/permease</fullName>
    </submittedName>
</protein>
<evidence type="ECO:0000256" key="6">
    <source>
        <dbReference type="ARBA" id="ARBA00023136"/>
    </source>
</evidence>
<name>A0A9D2F5X7_9ENTE</name>
<dbReference type="PANTHER" id="PTHR24221:SF654">
    <property type="entry name" value="ATP-BINDING CASSETTE SUB-FAMILY B MEMBER 6"/>
    <property type="match status" value="1"/>
</dbReference>
<evidence type="ECO:0000256" key="3">
    <source>
        <dbReference type="ARBA" id="ARBA00022741"/>
    </source>
</evidence>
<keyword evidence="6 7" id="KW-0472">Membrane</keyword>
<feature type="transmembrane region" description="Helical" evidence="7">
    <location>
        <begin position="241"/>
        <end position="259"/>
    </location>
</feature>
<feature type="transmembrane region" description="Helical" evidence="7">
    <location>
        <begin position="55"/>
        <end position="75"/>
    </location>
</feature>
<dbReference type="InterPro" id="IPR039421">
    <property type="entry name" value="Type_1_exporter"/>
</dbReference>
<reference evidence="10" key="2">
    <citation type="submission" date="2021-04" db="EMBL/GenBank/DDBJ databases">
        <authorList>
            <person name="Gilroy R."/>
        </authorList>
    </citation>
    <scope>NUCLEOTIDE SEQUENCE</scope>
    <source>
        <strain evidence="10">CHK172-16539</strain>
    </source>
</reference>
<dbReference type="PROSITE" id="PS00211">
    <property type="entry name" value="ABC_TRANSPORTER_1"/>
    <property type="match status" value="1"/>
</dbReference>
<feature type="domain" description="ABC transporter" evidence="8">
    <location>
        <begin position="320"/>
        <end position="529"/>
    </location>
</feature>
<feature type="transmembrane region" description="Helical" evidence="7">
    <location>
        <begin position="151"/>
        <end position="169"/>
    </location>
</feature>
<evidence type="ECO:0000256" key="5">
    <source>
        <dbReference type="ARBA" id="ARBA00022989"/>
    </source>
</evidence>
<dbReference type="GO" id="GO:0034040">
    <property type="term" value="F:ATPase-coupled lipid transmembrane transporter activity"/>
    <property type="evidence" value="ECO:0007669"/>
    <property type="project" value="TreeGrafter"/>
</dbReference>
<dbReference type="GO" id="GO:0005886">
    <property type="term" value="C:plasma membrane"/>
    <property type="evidence" value="ECO:0007669"/>
    <property type="project" value="UniProtKB-SubCell"/>
</dbReference>
<dbReference type="PROSITE" id="PS50929">
    <property type="entry name" value="ABC_TM1F"/>
    <property type="match status" value="1"/>
</dbReference>
<reference evidence="10" key="1">
    <citation type="journal article" date="2021" name="PeerJ">
        <title>Extensive microbial diversity within the chicken gut microbiome revealed by metagenomics and culture.</title>
        <authorList>
            <person name="Gilroy R."/>
            <person name="Ravi A."/>
            <person name="Getino M."/>
            <person name="Pursley I."/>
            <person name="Horton D.L."/>
            <person name="Alikhan N.F."/>
            <person name="Baker D."/>
            <person name="Gharbi K."/>
            <person name="Hall N."/>
            <person name="Watson M."/>
            <person name="Adriaenssens E.M."/>
            <person name="Foster-Nyarko E."/>
            <person name="Jarju S."/>
            <person name="Secka A."/>
            <person name="Antonio M."/>
            <person name="Oren A."/>
            <person name="Chaudhuri R.R."/>
            <person name="La Ragione R."/>
            <person name="Hildebrand F."/>
            <person name="Pallen M.J."/>
        </authorList>
    </citation>
    <scope>NUCLEOTIDE SEQUENCE</scope>
    <source>
        <strain evidence="10">CHK172-16539</strain>
    </source>
</reference>
<keyword evidence="2 7" id="KW-0812">Transmembrane</keyword>
<proteinExistence type="predicted"/>
<evidence type="ECO:0000256" key="7">
    <source>
        <dbReference type="SAM" id="Phobius"/>
    </source>
</evidence>
<keyword evidence="5 7" id="KW-1133">Transmembrane helix</keyword>
<dbReference type="InterPro" id="IPR027417">
    <property type="entry name" value="P-loop_NTPase"/>
</dbReference>
<dbReference type="Proteomes" id="UP000824063">
    <property type="component" value="Unassembled WGS sequence"/>
</dbReference>
<dbReference type="InterPro" id="IPR017871">
    <property type="entry name" value="ABC_transporter-like_CS"/>
</dbReference>
<dbReference type="Gene3D" id="3.40.50.300">
    <property type="entry name" value="P-loop containing nucleotide triphosphate hydrolases"/>
    <property type="match status" value="1"/>
</dbReference>
<dbReference type="Pfam" id="PF00664">
    <property type="entry name" value="ABC_membrane"/>
    <property type="match status" value="1"/>
</dbReference>